<evidence type="ECO:0000313" key="12">
    <source>
        <dbReference type="Proteomes" id="UP000269573"/>
    </source>
</evidence>
<dbReference type="Proteomes" id="UP000269573">
    <property type="component" value="Unassembled WGS sequence"/>
</dbReference>
<dbReference type="GO" id="GO:0019491">
    <property type="term" value="P:ectoine biosynthetic process"/>
    <property type="evidence" value="ECO:0007669"/>
    <property type="project" value="UniProtKB-UniPathway"/>
</dbReference>
<comment type="function">
    <text evidence="1 9">Catalyzes the acetylation of L-2,4-diaminobutyrate (DABA) to gamma-N-acetyl-alpha,gamma-diaminobutyric acid (ADABA) with acetyl coenzyme A.</text>
</comment>
<accession>A0A3M8CWH5</accession>
<organism evidence="11 12">
    <name type="scientific">Brevibacillus nitrificans</name>
    <dbReference type="NCBI Taxonomy" id="651560"/>
    <lineage>
        <taxon>Bacteria</taxon>
        <taxon>Bacillati</taxon>
        <taxon>Bacillota</taxon>
        <taxon>Bacilli</taxon>
        <taxon>Bacillales</taxon>
        <taxon>Paenibacillaceae</taxon>
        <taxon>Brevibacillus</taxon>
    </lineage>
</organism>
<dbReference type="CDD" id="cd04301">
    <property type="entry name" value="NAT_SF"/>
    <property type="match status" value="1"/>
</dbReference>
<evidence type="ECO:0000313" key="11">
    <source>
        <dbReference type="EMBL" id="RNB79175.1"/>
    </source>
</evidence>
<feature type="domain" description="N-acetyltransferase" evidence="10">
    <location>
        <begin position="7"/>
        <end position="167"/>
    </location>
</feature>
<reference evidence="11 12" key="1">
    <citation type="submission" date="2018-10" db="EMBL/GenBank/DDBJ databases">
        <title>Phylogenomics of Brevibacillus.</title>
        <authorList>
            <person name="Dunlap C."/>
        </authorList>
    </citation>
    <scope>NUCLEOTIDE SEQUENCE [LARGE SCALE GENOMIC DNA]</scope>
    <source>
        <strain evidence="11 12">JCM 15774</strain>
    </source>
</reference>
<proteinExistence type="inferred from homology"/>
<evidence type="ECO:0000256" key="8">
    <source>
        <dbReference type="ARBA" id="ARBA00048924"/>
    </source>
</evidence>
<evidence type="ECO:0000256" key="1">
    <source>
        <dbReference type="ARBA" id="ARBA00003741"/>
    </source>
</evidence>
<dbReference type="AlphaFoldDB" id="A0A3M8CWH5"/>
<evidence type="ECO:0000256" key="7">
    <source>
        <dbReference type="ARBA" id="ARBA00023315"/>
    </source>
</evidence>
<evidence type="ECO:0000259" key="10">
    <source>
        <dbReference type="PROSITE" id="PS51186"/>
    </source>
</evidence>
<evidence type="ECO:0000256" key="3">
    <source>
        <dbReference type="ARBA" id="ARBA00010712"/>
    </source>
</evidence>
<evidence type="ECO:0000256" key="6">
    <source>
        <dbReference type="ARBA" id="ARBA00022679"/>
    </source>
</evidence>
<dbReference type="RefSeq" id="WP_122926731.1">
    <property type="nucleotide sequence ID" value="NZ_RHHU01000021.1"/>
</dbReference>
<dbReference type="InterPro" id="IPR012772">
    <property type="entry name" value="Ectoine_EctA"/>
</dbReference>
<dbReference type="SUPFAM" id="SSF55729">
    <property type="entry name" value="Acyl-CoA N-acyltransferases (Nat)"/>
    <property type="match status" value="1"/>
</dbReference>
<dbReference type="InterPro" id="IPR016181">
    <property type="entry name" value="Acyl_CoA_acyltransferase"/>
</dbReference>
<dbReference type="PROSITE" id="PS51186">
    <property type="entry name" value="GNAT"/>
    <property type="match status" value="1"/>
</dbReference>
<dbReference type="EC" id="2.3.1.178" evidence="4 9"/>
<comment type="similarity">
    <text evidence="3 9">Belongs to the acetyltransferase family. EctA subfamily.</text>
</comment>
<dbReference type="UniPathway" id="UPA00067">
    <property type="reaction ID" value="UER00122"/>
</dbReference>
<evidence type="ECO:0000256" key="2">
    <source>
        <dbReference type="ARBA" id="ARBA00004978"/>
    </source>
</evidence>
<dbReference type="Gene3D" id="3.40.630.30">
    <property type="match status" value="1"/>
</dbReference>
<dbReference type="InterPro" id="IPR000182">
    <property type="entry name" value="GNAT_dom"/>
</dbReference>
<dbReference type="NCBIfam" id="TIGR02406">
    <property type="entry name" value="ectoine_EctA"/>
    <property type="match status" value="1"/>
</dbReference>
<dbReference type="GO" id="GO:0033816">
    <property type="term" value="F:diaminobutyrate acetyltransferase activity"/>
    <property type="evidence" value="ECO:0007669"/>
    <property type="project" value="UniProtKB-EC"/>
</dbReference>
<comment type="catalytic activity">
    <reaction evidence="8 9">
        <text>L-2,4-diaminobutanoate + acetyl-CoA = (2S)-4-acetamido-2-aminobutanoate + CoA + H(+)</text>
        <dbReference type="Rhea" id="RHEA:16901"/>
        <dbReference type="ChEBI" id="CHEBI:15378"/>
        <dbReference type="ChEBI" id="CHEBI:57287"/>
        <dbReference type="ChEBI" id="CHEBI:57288"/>
        <dbReference type="ChEBI" id="CHEBI:58761"/>
        <dbReference type="ChEBI" id="CHEBI:58929"/>
        <dbReference type="EC" id="2.3.1.178"/>
    </reaction>
</comment>
<evidence type="ECO:0000256" key="4">
    <source>
        <dbReference type="ARBA" id="ARBA00012355"/>
    </source>
</evidence>
<evidence type="ECO:0000256" key="9">
    <source>
        <dbReference type="RuleBase" id="RU365045"/>
    </source>
</evidence>
<keyword evidence="12" id="KW-1185">Reference proteome</keyword>
<dbReference type="EMBL" id="RHHU01000021">
    <property type="protein sequence ID" value="RNB79175.1"/>
    <property type="molecule type" value="Genomic_DNA"/>
</dbReference>
<gene>
    <name evidence="9 11" type="primary">ectA</name>
    <name evidence="11" type="ORF">EDM59_27885</name>
</gene>
<comment type="caution">
    <text evidence="11">The sequence shown here is derived from an EMBL/GenBank/DDBJ whole genome shotgun (WGS) entry which is preliminary data.</text>
</comment>
<dbReference type="Pfam" id="PF00583">
    <property type="entry name" value="Acetyltransf_1"/>
    <property type="match status" value="1"/>
</dbReference>
<evidence type="ECO:0000256" key="5">
    <source>
        <dbReference type="ARBA" id="ARBA00017935"/>
    </source>
</evidence>
<keyword evidence="7 9" id="KW-0012">Acyltransferase</keyword>
<keyword evidence="6 9" id="KW-0808">Transferase</keyword>
<protein>
    <recommendedName>
        <fullName evidence="5 9">L-2,4-diaminobutyric acid acetyltransferase</fullName>
        <shortName evidence="9">DABA acetyltransferase</shortName>
        <ecNumber evidence="4 9">2.3.1.178</ecNumber>
    </recommendedName>
</protein>
<sequence length="167" mass="18507">MIRGTRIQLQTPKAEQGFAMWQLASDSGVLEPNSSYAYLMFAKFFAETCVLAVEEGIPIGFVTGFIPPGSPQTLFVWQIGVSAAHRGKGIGKHMLRELLRRLESKSVCYLEATVTMSNDASKALFTSLANEYSARYQINECFSAEMFPEGGHEAEWTYRVGPIPIQS</sequence>
<name>A0A3M8CWH5_9BACL</name>
<comment type="pathway">
    <text evidence="2 9">Amine and polyamine biosynthesis; ectoine biosynthesis; L-ectoine from L-aspartate 4-semialdehyde: step 2/3.</text>
</comment>